<evidence type="ECO:0000256" key="7">
    <source>
        <dbReference type="ARBA" id="ARBA00022795"/>
    </source>
</evidence>
<dbReference type="GO" id="GO:0006614">
    <property type="term" value="P:SRP-dependent cotranslational protein targeting to membrane"/>
    <property type="evidence" value="ECO:0007669"/>
    <property type="project" value="UniProtKB-UniRule"/>
</dbReference>
<keyword evidence="8" id="KW-0653">Protein transport</keyword>
<comment type="similarity">
    <text evidence="2">Belongs to the GTP-binding SRP family.</text>
</comment>
<feature type="coiled-coil region" evidence="14">
    <location>
        <begin position="82"/>
        <end position="109"/>
    </location>
</feature>
<dbReference type="PANTHER" id="PTHR43134">
    <property type="entry name" value="SIGNAL RECOGNITION PARTICLE RECEPTOR SUBUNIT ALPHA"/>
    <property type="match status" value="1"/>
</dbReference>
<dbReference type="InterPro" id="IPR020006">
    <property type="entry name" value="FlhF"/>
</dbReference>
<dbReference type="CDD" id="cd17873">
    <property type="entry name" value="FlhF"/>
    <property type="match status" value="1"/>
</dbReference>
<evidence type="ECO:0000256" key="8">
    <source>
        <dbReference type="ARBA" id="ARBA00022927"/>
    </source>
</evidence>
<protein>
    <recommendedName>
        <fullName evidence="3 13">Flagellar biosynthesis protein FlhF</fullName>
    </recommendedName>
</protein>
<dbReference type="SUPFAM" id="SSF52540">
    <property type="entry name" value="P-loop containing nucleoside triphosphate hydrolases"/>
    <property type="match status" value="1"/>
</dbReference>
<dbReference type="AlphaFoldDB" id="A0AAU7VQ08"/>
<dbReference type="GO" id="GO:0044781">
    <property type="term" value="P:bacterial-type flagellum organization"/>
    <property type="evidence" value="ECO:0007669"/>
    <property type="project" value="UniProtKB-UniRule"/>
</dbReference>
<dbReference type="RefSeq" id="WP_350344969.1">
    <property type="nucleotide sequence ID" value="NZ_CP158367.1"/>
</dbReference>
<keyword evidence="9" id="KW-0342">GTP-binding</keyword>
<evidence type="ECO:0000256" key="6">
    <source>
        <dbReference type="ARBA" id="ARBA00022741"/>
    </source>
</evidence>
<evidence type="ECO:0000313" key="17">
    <source>
        <dbReference type="EMBL" id="XBX76235.1"/>
    </source>
</evidence>
<evidence type="ECO:0000256" key="13">
    <source>
        <dbReference type="NCBIfam" id="TIGR03499"/>
    </source>
</evidence>
<dbReference type="EMBL" id="CP158367">
    <property type="protein sequence ID" value="XBX76235.1"/>
    <property type="molecule type" value="Genomic_DNA"/>
</dbReference>
<keyword evidence="17" id="KW-0969">Cilium</keyword>
<dbReference type="InterPro" id="IPR047040">
    <property type="entry name" value="FlhF__GTPase_dom"/>
</dbReference>
<feature type="domain" description="AAA+ ATPase" evidence="15">
    <location>
        <begin position="174"/>
        <end position="314"/>
    </location>
</feature>
<evidence type="ECO:0000259" key="15">
    <source>
        <dbReference type="SMART" id="SM00382"/>
    </source>
</evidence>
<evidence type="ECO:0000256" key="4">
    <source>
        <dbReference type="ARBA" id="ARBA00022448"/>
    </source>
</evidence>
<keyword evidence="11" id="KW-1006">Bacterial flagellum protein export</keyword>
<keyword evidence="10" id="KW-0472">Membrane</keyword>
<dbReference type="Gene3D" id="3.40.50.300">
    <property type="entry name" value="P-loop containing nucleotide triphosphate hydrolases"/>
    <property type="match status" value="1"/>
</dbReference>
<keyword evidence="5" id="KW-1003">Cell membrane</keyword>
<keyword evidence="14" id="KW-0175">Coiled coil</keyword>
<comment type="subcellular location">
    <subcellularLocation>
        <location evidence="1">Cell membrane</location>
        <topology evidence="1">Peripheral membrane protein</topology>
        <orientation evidence="1">Cytoplasmic side</orientation>
    </subcellularLocation>
</comment>
<evidence type="ECO:0000256" key="14">
    <source>
        <dbReference type="SAM" id="Coils"/>
    </source>
</evidence>
<keyword evidence="6" id="KW-0547">Nucleotide-binding</keyword>
<dbReference type="Gene3D" id="1.20.120.1380">
    <property type="entry name" value="Flagellar FlhF biosynthesis protein, N domain"/>
    <property type="match status" value="1"/>
</dbReference>
<dbReference type="InterPro" id="IPR003593">
    <property type="entry name" value="AAA+_ATPase"/>
</dbReference>
<accession>A0AAU7VQ08</accession>
<dbReference type="GO" id="GO:0005525">
    <property type="term" value="F:GTP binding"/>
    <property type="evidence" value="ECO:0007669"/>
    <property type="project" value="UniProtKB-UniRule"/>
</dbReference>
<dbReference type="GO" id="GO:0015031">
    <property type="term" value="P:protein transport"/>
    <property type="evidence" value="ECO:0007669"/>
    <property type="project" value="UniProtKB-KW"/>
</dbReference>
<reference evidence="17" key="2">
    <citation type="submission" date="2024-06" db="EMBL/GenBank/DDBJ databases">
        <authorList>
            <person name="Petrova K.O."/>
            <person name="Toshchakov S.V."/>
            <person name="Boltjanskaja Y.V."/>
            <person name="Kevbrin V."/>
        </authorList>
    </citation>
    <scope>NUCLEOTIDE SEQUENCE</scope>
    <source>
        <strain evidence="17">Z-910T</strain>
    </source>
</reference>
<evidence type="ECO:0000256" key="2">
    <source>
        <dbReference type="ARBA" id="ARBA00008531"/>
    </source>
</evidence>
<dbReference type="GO" id="GO:0003924">
    <property type="term" value="F:GTPase activity"/>
    <property type="evidence" value="ECO:0007669"/>
    <property type="project" value="UniProtKB-UniRule"/>
</dbReference>
<dbReference type="NCBIfam" id="TIGR03499">
    <property type="entry name" value="FlhF"/>
    <property type="match status" value="1"/>
</dbReference>
<dbReference type="FunFam" id="3.40.50.300:FF:000695">
    <property type="entry name" value="Flagellar biosynthesis regulator FlhF"/>
    <property type="match status" value="1"/>
</dbReference>
<keyword evidence="7" id="KW-1005">Bacterial flagellum biogenesis</keyword>
<feature type="domain" description="SRP54-type proteins GTP-binding" evidence="16">
    <location>
        <begin position="175"/>
        <end position="366"/>
    </location>
</feature>
<evidence type="ECO:0000256" key="10">
    <source>
        <dbReference type="ARBA" id="ARBA00023136"/>
    </source>
</evidence>
<reference evidence="17" key="1">
    <citation type="journal article" date="2013" name="Extremophiles">
        <title>Proteinivorax tanatarense gen. nov., sp. nov., an anaerobic, haloalkaliphilic, proteolytic bacterium isolated from a decaying algal bloom, and proposal of Proteinivoraceae fam. nov.</title>
        <authorList>
            <person name="Kevbrin V."/>
            <person name="Boltyanskaya Y."/>
            <person name="Zhilina T."/>
            <person name="Kolganova T."/>
            <person name="Lavrentjeva E."/>
            <person name="Kuznetsov B."/>
        </authorList>
    </citation>
    <scope>NUCLEOTIDE SEQUENCE</scope>
    <source>
        <strain evidence="17">Z-910T</strain>
    </source>
</reference>
<dbReference type="Pfam" id="PF00448">
    <property type="entry name" value="SRP54"/>
    <property type="match status" value="1"/>
</dbReference>
<dbReference type="PANTHER" id="PTHR43134:SF3">
    <property type="entry name" value="FLAGELLAR BIOSYNTHESIS PROTEIN FLHF"/>
    <property type="match status" value="1"/>
</dbReference>
<comment type="function">
    <text evidence="12">Necessary for flagellar biosynthesis. May be involved in translocation of the flagellum.</text>
</comment>
<dbReference type="InterPro" id="IPR027417">
    <property type="entry name" value="P-loop_NTPase"/>
</dbReference>
<dbReference type="SMART" id="SM00382">
    <property type="entry name" value="AAA"/>
    <property type="match status" value="1"/>
</dbReference>
<keyword evidence="4" id="KW-0813">Transport</keyword>
<dbReference type="SMART" id="SM00962">
    <property type="entry name" value="SRP54"/>
    <property type="match status" value="1"/>
</dbReference>
<evidence type="ECO:0000256" key="1">
    <source>
        <dbReference type="ARBA" id="ARBA00004413"/>
    </source>
</evidence>
<proteinExistence type="inferred from homology"/>
<organism evidence="17">
    <name type="scientific">Proteinivorax tanatarense</name>
    <dbReference type="NCBI Taxonomy" id="1260629"/>
    <lineage>
        <taxon>Bacteria</taxon>
        <taxon>Bacillati</taxon>
        <taxon>Bacillota</taxon>
        <taxon>Clostridia</taxon>
        <taxon>Eubacteriales</taxon>
        <taxon>Proteinivoracaceae</taxon>
        <taxon>Proteinivorax</taxon>
    </lineage>
</organism>
<dbReference type="GO" id="GO:0005047">
    <property type="term" value="F:signal recognition particle binding"/>
    <property type="evidence" value="ECO:0007669"/>
    <property type="project" value="TreeGrafter"/>
</dbReference>
<dbReference type="InterPro" id="IPR000897">
    <property type="entry name" value="SRP54_GTPase_dom"/>
</dbReference>
<evidence type="ECO:0000256" key="9">
    <source>
        <dbReference type="ARBA" id="ARBA00023134"/>
    </source>
</evidence>
<evidence type="ECO:0000256" key="5">
    <source>
        <dbReference type="ARBA" id="ARBA00022475"/>
    </source>
</evidence>
<sequence length="369" mass="41693">MKIRKYNVSSLSEAKSMILRDLGKDAIIVQTNKVKAPGLKGFFGKKNFEVLAALDGKTKYQPKQPQQPQLKVQHKNSKSVDYEEIKRELQENNELIAKLISENKNTSNDQFFGEYNQLFNFLVGNGVQKQIAYDLIVELTEINKSSSCNLKDELKILMENKIKATQNKVSSVFDKSTIALVGPTGVGKTTSIAKLAANAVVAEGNEIGLITLDTYRIAATEQLKTYGDIIDVPVTVAYNHSQFKEKMRELANKDNVFIDTAGRSHKNQEQLEEQKSYFDYHNVDLTLLVVSLNVSFEQQKKIFEAYSFFKPQGFIVTKTDEADFYGNLYNLICEFKLPIYYLTTGQSVPDDITKCCCEHVVEQVLEGDK</sequence>
<keyword evidence="17" id="KW-0282">Flagellum</keyword>
<keyword evidence="17" id="KW-0966">Cell projection</keyword>
<evidence type="ECO:0000256" key="11">
    <source>
        <dbReference type="ARBA" id="ARBA00023225"/>
    </source>
</evidence>
<name>A0AAU7VQ08_9FIRM</name>
<dbReference type="GO" id="GO:0005886">
    <property type="term" value="C:plasma membrane"/>
    <property type="evidence" value="ECO:0007669"/>
    <property type="project" value="UniProtKB-SubCell"/>
</dbReference>
<evidence type="ECO:0000259" key="16">
    <source>
        <dbReference type="SMART" id="SM00962"/>
    </source>
</evidence>
<gene>
    <name evidence="17" type="primary">flhF</name>
    <name evidence="17" type="ORF">PRVXT_001417</name>
</gene>
<evidence type="ECO:0000256" key="3">
    <source>
        <dbReference type="ARBA" id="ARBA00014919"/>
    </source>
</evidence>
<evidence type="ECO:0000256" key="12">
    <source>
        <dbReference type="ARBA" id="ARBA00025337"/>
    </source>
</evidence>